<dbReference type="EMBL" id="JAYMGW010000020">
    <property type="protein sequence ID" value="MEC4266795.1"/>
    <property type="molecule type" value="Genomic_DNA"/>
</dbReference>
<proteinExistence type="predicted"/>
<dbReference type="InterPro" id="IPR003594">
    <property type="entry name" value="HATPase_dom"/>
</dbReference>
<gene>
    <name evidence="2" type="ORF">VOP03_15675</name>
</gene>
<dbReference type="Proteomes" id="UP001355298">
    <property type="component" value="Unassembled WGS sequence"/>
</dbReference>
<dbReference type="GO" id="GO:0005524">
    <property type="term" value="F:ATP binding"/>
    <property type="evidence" value="ECO:0007669"/>
    <property type="project" value="UniProtKB-KW"/>
</dbReference>
<evidence type="ECO:0000313" key="2">
    <source>
        <dbReference type="EMBL" id="MEC4266795.1"/>
    </source>
</evidence>
<dbReference type="InterPro" id="IPR036890">
    <property type="entry name" value="HATPase_C_sf"/>
</dbReference>
<dbReference type="Pfam" id="PF02518">
    <property type="entry name" value="HATPase_c"/>
    <property type="match status" value="1"/>
</dbReference>
<accession>A0ABU6IV92</accession>
<dbReference type="RefSeq" id="WP_326280070.1">
    <property type="nucleotide sequence ID" value="NZ_JAYKYV010000020.1"/>
</dbReference>
<dbReference type="Gene3D" id="3.30.565.10">
    <property type="entry name" value="Histidine kinase-like ATPase, C-terminal domain"/>
    <property type="match status" value="1"/>
</dbReference>
<keyword evidence="3" id="KW-1185">Reference proteome</keyword>
<dbReference type="SUPFAM" id="SSF55874">
    <property type="entry name" value="ATPase domain of HSP90 chaperone/DNA topoisomerase II/histidine kinase"/>
    <property type="match status" value="1"/>
</dbReference>
<evidence type="ECO:0000259" key="1">
    <source>
        <dbReference type="Pfam" id="PF02518"/>
    </source>
</evidence>
<reference evidence="2 3" key="1">
    <citation type="submission" date="2024-01" db="EMBL/GenBank/DDBJ databases">
        <title>The strains designed SYSU M86414 and SYSU M84420 isolated from the marine sediment in San Sha City (Hainan Province, China).</title>
        <authorList>
            <person name="Guo D."/>
        </authorList>
    </citation>
    <scope>NUCLEOTIDE SEQUENCE [LARGE SCALE GENOMIC DNA]</scope>
    <source>
        <strain evidence="2 3">SYSU M84420</strain>
    </source>
</reference>
<organism evidence="2 3">
    <name type="scientific">Flagellimonas halotolerans</name>
    <dbReference type="NCBI Taxonomy" id="3112164"/>
    <lineage>
        <taxon>Bacteria</taxon>
        <taxon>Pseudomonadati</taxon>
        <taxon>Bacteroidota</taxon>
        <taxon>Flavobacteriia</taxon>
        <taxon>Flavobacteriales</taxon>
        <taxon>Flavobacteriaceae</taxon>
        <taxon>Flagellimonas</taxon>
    </lineage>
</organism>
<keyword evidence="2" id="KW-0547">Nucleotide-binding</keyword>
<evidence type="ECO:0000313" key="3">
    <source>
        <dbReference type="Proteomes" id="UP001355298"/>
    </source>
</evidence>
<keyword evidence="2" id="KW-0067">ATP-binding</keyword>
<sequence>MYSPQLGTKRPVDIVESPRPAHWVVDGNYKLGFFNSHFRERSESEFLFLPSEGVGRSSGGHFWPFAHWGSEGHTLTKVSDIGIGMDLTTDRQQTIINMYGRFNGALEGKGMVLYLVKARIVLMEGKIEILSQKEVGTTFILHFKK</sequence>
<feature type="domain" description="Histidine kinase/HSP90-like ATPase" evidence="1">
    <location>
        <begin position="71"/>
        <end position="144"/>
    </location>
</feature>
<comment type="caution">
    <text evidence="2">The sequence shown here is derived from an EMBL/GenBank/DDBJ whole genome shotgun (WGS) entry which is preliminary data.</text>
</comment>
<name>A0ABU6IV92_9FLAO</name>
<protein>
    <submittedName>
        <fullName evidence="2">ATP-binding protein</fullName>
    </submittedName>
</protein>